<evidence type="ECO:0000256" key="2">
    <source>
        <dbReference type="SAM" id="MobiDB-lite"/>
    </source>
</evidence>
<dbReference type="AlphaFoldDB" id="A0ABD1VCA7"/>
<sequence>MTAEETETTTKEVEAAVAVVEAATAAAGIVVAAAVWPSPFLFFPDRRLGDCRVSDQQIGSSTKLLMAKPKSQHTGKKKKNQGAPEVDPADEDCWVVVKKQKVTILIPPLSGKEQYIKPNMADRQIQEKPGKTNSEPQCPSGTGVQTHSAHEREKSIPVSPEEDLPPANIVHPSEPVLPSELQHGDDLGNSPIHSFREDEKIGFGSTSQVSKRLMIFLDTSTLLNRRMRALYFEKKLQRAGGLNNWLVSLGLGRFITIFQSRSVNKFQLANLTMKKLKDMGAVAVGPRRKLMHAIDCLCQPHCFKYS</sequence>
<gene>
    <name evidence="4" type="ORF">Adt_07854</name>
</gene>
<dbReference type="InterPro" id="IPR001660">
    <property type="entry name" value="SAM"/>
</dbReference>
<dbReference type="Proteomes" id="UP001604336">
    <property type="component" value="Unassembled WGS sequence"/>
</dbReference>
<dbReference type="Gene3D" id="1.10.150.50">
    <property type="entry name" value="Transcription Factor, Ets-1"/>
    <property type="match status" value="1"/>
</dbReference>
<name>A0ABD1VCA7_9LAMI</name>
<dbReference type="PROSITE" id="PS50105">
    <property type="entry name" value="SAM_DOMAIN"/>
    <property type="match status" value="1"/>
</dbReference>
<organism evidence="4 5">
    <name type="scientific">Abeliophyllum distichum</name>
    <dbReference type="NCBI Taxonomy" id="126358"/>
    <lineage>
        <taxon>Eukaryota</taxon>
        <taxon>Viridiplantae</taxon>
        <taxon>Streptophyta</taxon>
        <taxon>Embryophyta</taxon>
        <taxon>Tracheophyta</taxon>
        <taxon>Spermatophyta</taxon>
        <taxon>Magnoliopsida</taxon>
        <taxon>eudicotyledons</taxon>
        <taxon>Gunneridae</taxon>
        <taxon>Pentapetalae</taxon>
        <taxon>asterids</taxon>
        <taxon>lamiids</taxon>
        <taxon>Lamiales</taxon>
        <taxon>Oleaceae</taxon>
        <taxon>Forsythieae</taxon>
        <taxon>Abeliophyllum</taxon>
    </lineage>
</organism>
<feature type="compositionally biased region" description="Polar residues" evidence="2">
    <location>
        <begin position="131"/>
        <end position="147"/>
    </location>
</feature>
<accession>A0ABD1VCA7</accession>
<keyword evidence="1" id="KW-0677">Repeat</keyword>
<dbReference type="SUPFAM" id="SSF47769">
    <property type="entry name" value="SAM/Pointed domain"/>
    <property type="match status" value="1"/>
</dbReference>
<evidence type="ECO:0000259" key="3">
    <source>
        <dbReference type="PROSITE" id="PS50105"/>
    </source>
</evidence>
<feature type="region of interest" description="Disordered" evidence="2">
    <location>
        <begin position="62"/>
        <end position="88"/>
    </location>
</feature>
<feature type="region of interest" description="Disordered" evidence="2">
    <location>
        <begin position="126"/>
        <end position="188"/>
    </location>
</feature>
<dbReference type="SMART" id="SM00454">
    <property type="entry name" value="SAM"/>
    <property type="match status" value="1"/>
</dbReference>
<dbReference type="PANTHER" id="PTHR10627:SF68">
    <property type="entry name" value="F26K24.15 PROTEIN-RELATED"/>
    <property type="match status" value="1"/>
</dbReference>
<dbReference type="Pfam" id="PF07647">
    <property type="entry name" value="SAM_2"/>
    <property type="match status" value="1"/>
</dbReference>
<dbReference type="CDD" id="cd09487">
    <property type="entry name" value="SAM_superfamily"/>
    <property type="match status" value="1"/>
</dbReference>
<reference evidence="5" key="1">
    <citation type="submission" date="2024-07" db="EMBL/GenBank/DDBJ databases">
        <title>Two chromosome-level genome assemblies of Korean endemic species Abeliophyllum distichum and Forsythia ovata (Oleaceae).</title>
        <authorList>
            <person name="Jang H."/>
        </authorList>
    </citation>
    <scope>NUCLEOTIDE SEQUENCE [LARGE SCALE GENOMIC DNA]</scope>
</reference>
<evidence type="ECO:0000256" key="1">
    <source>
        <dbReference type="ARBA" id="ARBA00022737"/>
    </source>
</evidence>
<dbReference type="EMBL" id="JBFOLK010000002">
    <property type="protein sequence ID" value="KAL2534503.1"/>
    <property type="molecule type" value="Genomic_DNA"/>
</dbReference>
<dbReference type="InterPro" id="IPR013761">
    <property type="entry name" value="SAM/pointed_sf"/>
</dbReference>
<protein>
    <submittedName>
        <fullName evidence="4">SAM domain-containing protein</fullName>
    </submittedName>
</protein>
<feature type="compositionally biased region" description="Basic residues" evidence="2">
    <location>
        <begin position="70"/>
        <end position="80"/>
    </location>
</feature>
<evidence type="ECO:0000313" key="5">
    <source>
        <dbReference type="Proteomes" id="UP001604336"/>
    </source>
</evidence>
<comment type="caution">
    <text evidence="4">The sequence shown here is derived from an EMBL/GenBank/DDBJ whole genome shotgun (WGS) entry which is preliminary data.</text>
</comment>
<feature type="domain" description="SAM" evidence="3">
    <location>
        <begin position="242"/>
        <end position="300"/>
    </location>
</feature>
<keyword evidence="5" id="KW-1185">Reference proteome</keyword>
<proteinExistence type="predicted"/>
<evidence type="ECO:0000313" key="4">
    <source>
        <dbReference type="EMBL" id="KAL2534503.1"/>
    </source>
</evidence>
<dbReference type="PANTHER" id="PTHR10627">
    <property type="entry name" value="SCP160"/>
    <property type="match status" value="1"/>
</dbReference>